<keyword evidence="4" id="KW-0325">Glycoprotein</keyword>
<dbReference type="InterPro" id="IPR026283">
    <property type="entry name" value="B-gal_1-like"/>
</dbReference>
<dbReference type="PRINTS" id="PR00742">
    <property type="entry name" value="GLHYDRLASE35"/>
</dbReference>
<feature type="active site" description="Nucleophile" evidence="6">
    <location>
        <position position="261"/>
    </location>
</feature>
<dbReference type="InterPro" id="IPR048912">
    <property type="entry name" value="BetaGal1-like_ABD1"/>
</dbReference>
<reference evidence="13" key="1">
    <citation type="journal article" date="2021" name="Mol. Ecol. Resour.">
        <title>Phylogenomic analyses of the genus Drosophila reveals genomic signals of climate adaptation.</title>
        <authorList>
            <person name="Li F."/>
            <person name="Rane R.V."/>
            <person name="Luria V."/>
            <person name="Xiong Z."/>
            <person name="Chen J."/>
            <person name="Li Z."/>
            <person name="Catullo R.A."/>
            <person name="Griffin P.C."/>
            <person name="Schiffer M."/>
            <person name="Pearce S."/>
            <person name="Lee S.F."/>
            <person name="McElroy K."/>
            <person name="Stocker A."/>
            <person name="Shirriffs J."/>
            <person name="Cockerell F."/>
            <person name="Coppin C."/>
            <person name="Sgro C.M."/>
            <person name="Karger A."/>
            <person name="Cain J.W."/>
            <person name="Weber J.A."/>
            <person name="Santpere G."/>
            <person name="Kirschner M.W."/>
            <person name="Hoffmann A.A."/>
            <person name="Oakeshott J.G."/>
            <person name="Zhang G."/>
        </authorList>
    </citation>
    <scope>NUCLEOTIDE SEQUENCE</scope>
    <source>
        <strain evidence="13">BGI-SZ-2011g</strain>
    </source>
</reference>
<feature type="domain" description="Glycoside hydrolase 35 catalytic" evidence="10">
    <location>
        <begin position="34"/>
        <end position="353"/>
    </location>
</feature>
<keyword evidence="14" id="KW-1185">Reference proteome</keyword>
<evidence type="ECO:0000256" key="5">
    <source>
        <dbReference type="ARBA" id="ARBA00023295"/>
    </source>
</evidence>
<comment type="caution">
    <text evidence="13">The sequence shown here is derived from an EMBL/GenBank/DDBJ whole genome shotgun (WGS) entry which is preliminary data.</text>
</comment>
<dbReference type="GO" id="GO:0004565">
    <property type="term" value="F:beta-galactosidase activity"/>
    <property type="evidence" value="ECO:0007669"/>
    <property type="project" value="UniProtKB-EC"/>
</dbReference>
<feature type="chain" id="PRO_5042193562" description="Beta-galactosidase" evidence="9">
    <location>
        <begin position="23"/>
        <end position="641"/>
    </location>
</feature>
<dbReference type="PIRSF" id="PIRSF006336">
    <property type="entry name" value="B-gal"/>
    <property type="match status" value="1"/>
</dbReference>
<feature type="domain" description="Beta-galactosidase 1-like first all-beta" evidence="11">
    <location>
        <begin position="401"/>
        <end position="513"/>
    </location>
</feature>
<feature type="active site" description="Proton donor" evidence="6">
    <location>
        <position position="183"/>
    </location>
</feature>
<keyword evidence="3 7" id="KW-0378">Hydrolase</keyword>
<dbReference type="Pfam" id="PF01301">
    <property type="entry name" value="Glyco_hydro_35"/>
    <property type="match status" value="1"/>
</dbReference>
<dbReference type="PROSITE" id="PS01182">
    <property type="entry name" value="GLYCOSYL_HYDROL_F35"/>
    <property type="match status" value="1"/>
</dbReference>
<evidence type="ECO:0000256" key="8">
    <source>
        <dbReference type="RuleBase" id="RU003679"/>
    </source>
</evidence>
<keyword evidence="5 7" id="KW-0326">Glycosidase</keyword>
<dbReference type="EMBL" id="JAJJHW010003409">
    <property type="protein sequence ID" value="KAH8360238.1"/>
    <property type="molecule type" value="Genomic_DNA"/>
</dbReference>
<gene>
    <name evidence="13" type="ORF">KR093_011457</name>
</gene>
<dbReference type="InterPro" id="IPR017853">
    <property type="entry name" value="GH"/>
</dbReference>
<dbReference type="Pfam" id="PF21317">
    <property type="entry name" value="BetaGal_ABD_1"/>
    <property type="match status" value="1"/>
</dbReference>
<dbReference type="FunFam" id="3.20.20.80:FF:000017">
    <property type="entry name" value="Beta-galactosidase"/>
    <property type="match status" value="1"/>
</dbReference>
<dbReference type="AlphaFoldDB" id="A0AAD4PIX4"/>
<dbReference type="InterPro" id="IPR048913">
    <property type="entry name" value="BetaGal_gal-bd"/>
</dbReference>
<evidence type="ECO:0000259" key="12">
    <source>
        <dbReference type="Pfam" id="PF21467"/>
    </source>
</evidence>
<evidence type="ECO:0000256" key="9">
    <source>
        <dbReference type="SAM" id="SignalP"/>
    </source>
</evidence>
<evidence type="ECO:0000259" key="10">
    <source>
        <dbReference type="Pfam" id="PF01301"/>
    </source>
</evidence>
<evidence type="ECO:0000256" key="6">
    <source>
        <dbReference type="PIRSR" id="PIRSR006336-1"/>
    </source>
</evidence>
<feature type="domain" description="Beta-galactosidase galactose-binding" evidence="12">
    <location>
        <begin position="549"/>
        <end position="611"/>
    </location>
</feature>
<protein>
    <recommendedName>
        <fullName evidence="7">Beta-galactosidase</fullName>
        <ecNumber evidence="7">3.2.1.23</ecNumber>
    </recommendedName>
</protein>
<evidence type="ECO:0000313" key="13">
    <source>
        <dbReference type="EMBL" id="KAH8360238.1"/>
    </source>
</evidence>
<dbReference type="GO" id="GO:0005975">
    <property type="term" value="P:carbohydrate metabolic process"/>
    <property type="evidence" value="ECO:0007669"/>
    <property type="project" value="InterPro"/>
</dbReference>
<dbReference type="PANTHER" id="PTHR23421">
    <property type="entry name" value="BETA-GALACTOSIDASE RELATED"/>
    <property type="match status" value="1"/>
</dbReference>
<dbReference type="SUPFAM" id="SSF51445">
    <property type="entry name" value="(Trans)glycosidases"/>
    <property type="match status" value="1"/>
</dbReference>
<dbReference type="InterPro" id="IPR001944">
    <property type="entry name" value="Glycoside_Hdrlase_35"/>
</dbReference>
<dbReference type="SUPFAM" id="SSF49785">
    <property type="entry name" value="Galactose-binding domain-like"/>
    <property type="match status" value="1"/>
</dbReference>
<evidence type="ECO:0000313" key="14">
    <source>
        <dbReference type="Proteomes" id="UP001200034"/>
    </source>
</evidence>
<dbReference type="InterPro" id="IPR031330">
    <property type="entry name" value="Gly_Hdrlase_35_cat"/>
</dbReference>
<accession>A0AAD4PIX4</accession>
<evidence type="ECO:0000256" key="7">
    <source>
        <dbReference type="RuleBase" id="RU000675"/>
    </source>
</evidence>
<dbReference type="Gene3D" id="2.60.120.260">
    <property type="entry name" value="Galactose-binding domain-like"/>
    <property type="match status" value="2"/>
</dbReference>
<evidence type="ECO:0000259" key="11">
    <source>
        <dbReference type="Pfam" id="PF21317"/>
    </source>
</evidence>
<organism evidence="13 14">
    <name type="scientific">Drosophila rubida</name>
    <dbReference type="NCBI Taxonomy" id="30044"/>
    <lineage>
        <taxon>Eukaryota</taxon>
        <taxon>Metazoa</taxon>
        <taxon>Ecdysozoa</taxon>
        <taxon>Arthropoda</taxon>
        <taxon>Hexapoda</taxon>
        <taxon>Insecta</taxon>
        <taxon>Pterygota</taxon>
        <taxon>Neoptera</taxon>
        <taxon>Endopterygota</taxon>
        <taxon>Diptera</taxon>
        <taxon>Brachycera</taxon>
        <taxon>Muscomorpha</taxon>
        <taxon>Ephydroidea</taxon>
        <taxon>Drosophilidae</taxon>
        <taxon>Drosophila</taxon>
    </lineage>
</organism>
<evidence type="ECO:0000256" key="4">
    <source>
        <dbReference type="ARBA" id="ARBA00023180"/>
    </source>
</evidence>
<dbReference type="EC" id="3.2.1.23" evidence="7"/>
<sequence length="641" mass="72389">MKLEHGVAALLSLLSLVAVASAARSFEVDYENDQFLKDGRPFRFISGSFHYFRAHPATWARHLRTMRAAGLNAVTTYVEWSLHNPRDGVYVWDGIADLERFIRLAVDQDMLVILRPGPYICAERDMGGFPYWLLTKFPGIQLRTADTNYLSEVRIWYNQLMTRMVPYLYGNGGPIIMVQVENEYGSFFACDLNYRNWLRDETQSYVKENAVLFTNDGPTVLRCGKIQGVLATMDFGATRDLKGIWAKLRRYEPRGPLVNAEYYPGWLTHWTEPMANVSTNSITGTFLDMLNSGASVNFYMFYGGTNFGFTAGANENGPGNYIADITSYDYDAPMTEAGDPTPKYWALRRIIGRYLPLPDIPVPEPVPKRAYGTIRLASCCSLMSSEGRQKLAAGVVRSNRPLTFEALEQNSGLVLYETWLPEHFKRDPSVLHVTGLADRGYVYVDNEIVGVLARETPIYELPVSASSGKLLQILVENQGRLNYGRQLNDFKGLTKDVRLDKQLLVNWNMTKYPLDSYASLQQYILQSKEAALQGFQEVRKPQLLLRSGPTIYHGSLSINKDDQVADTYLDMTGWGKGVVFMNGENLGRYWPLVGPQVTLYVPAPVLKLGENRIVVVEYQMAPSSLELQFRDTPILNGRCVD</sequence>
<comment type="catalytic activity">
    <reaction evidence="7">
        <text>Hydrolysis of terminal non-reducing beta-D-galactose residues in beta-D-galactosides.</text>
        <dbReference type="EC" id="3.2.1.23"/>
    </reaction>
</comment>
<dbReference type="InterPro" id="IPR008979">
    <property type="entry name" value="Galactose-bd-like_sf"/>
</dbReference>
<evidence type="ECO:0000256" key="3">
    <source>
        <dbReference type="ARBA" id="ARBA00022801"/>
    </source>
</evidence>
<name>A0AAD4PIX4_9MUSC</name>
<evidence type="ECO:0000256" key="2">
    <source>
        <dbReference type="ARBA" id="ARBA00022729"/>
    </source>
</evidence>
<dbReference type="Pfam" id="PF21467">
    <property type="entry name" value="BetaGal_gal-bd"/>
    <property type="match status" value="1"/>
</dbReference>
<dbReference type="Gene3D" id="3.20.20.80">
    <property type="entry name" value="Glycosidases"/>
    <property type="match status" value="1"/>
</dbReference>
<feature type="signal peptide" evidence="9">
    <location>
        <begin position="1"/>
        <end position="22"/>
    </location>
</feature>
<dbReference type="Proteomes" id="UP001200034">
    <property type="component" value="Unassembled WGS sequence"/>
</dbReference>
<evidence type="ECO:0000256" key="1">
    <source>
        <dbReference type="ARBA" id="ARBA00009809"/>
    </source>
</evidence>
<comment type="similarity">
    <text evidence="1 8">Belongs to the glycosyl hydrolase 35 family.</text>
</comment>
<dbReference type="FunFam" id="2.60.120.260:FF:000021">
    <property type="entry name" value="Beta-galactosidase"/>
    <property type="match status" value="1"/>
</dbReference>
<keyword evidence="2 9" id="KW-0732">Signal</keyword>
<proteinExistence type="inferred from homology"/>
<dbReference type="InterPro" id="IPR019801">
    <property type="entry name" value="Glyco_hydro_35_CS"/>
</dbReference>